<sequence length="309" mass="33899">MVLLITADPGLRQQARRCARQAGAWLDDHDDFHGPVKLRWGRSPLVLLGADLLATAGRQRLRRHENLVVLTDGRMRTRGADRLGAGRVVNVATGRAWLTAQLAPTATVTLGRLAGAGYRIGYADPDTTHQMRFLDGWQVSDQRRSGTDAPYVSFGQVARDDTAGQSSSAQRSNFRVAHRRFPHAWTDTVHNGVTTLGAFVADLPPAAVDQLVALAGHPLIDDDDHSALEDDDIHASWHQTVAADVRALLDDQTRGMFDSLVDARCQQLWWETATDLGLDPEHTGHSVIWHYPKLVPAFAARLRAHSDGA</sequence>
<proteinExistence type="predicted"/>
<evidence type="ECO:0000259" key="1">
    <source>
        <dbReference type="Pfam" id="PF26563"/>
    </source>
</evidence>
<dbReference type="RefSeq" id="WP_213013660.1">
    <property type="nucleotide sequence ID" value="NZ_BOQN01000177.1"/>
</dbReference>
<feature type="domain" description="Rv3660c-like CheY-like N-terminal" evidence="1">
    <location>
        <begin position="5"/>
        <end position="106"/>
    </location>
</feature>
<name>A0A920BRI1_9ACTN</name>
<comment type="caution">
    <text evidence="2">The sequence shown here is derived from an EMBL/GenBank/DDBJ whole genome shotgun (WGS) entry which is preliminary data.</text>
</comment>
<evidence type="ECO:0000313" key="3">
    <source>
        <dbReference type="Proteomes" id="UP000677082"/>
    </source>
</evidence>
<protein>
    <recommendedName>
        <fullName evidence="1">Rv3660c-like CheY-like N-terminal domain-containing protein</fullName>
    </recommendedName>
</protein>
<keyword evidence="3" id="KW-1185">Reference proteome</keyword>
<dbReference type="Pfam" id="PF26563">
    <property type="entry name" value="Rv3660c_N"/>
    <property type="match status" value="1"/>
</dbReference>
<gene>
    <name evidence="2" type="ORF">Ato02nite_098330</name>
</gene>
<accession>A0A920BRI1</accession>
<organism evidence="2 3">
    <name type="scientific">Paractinoplanes toevensis</name>
    <dbReference type="NCBI Taxonomy" id="571911"/>
    <lineage>
        <taxon>Bacteria</taxon>
        <taxon>Bacillati</taxon>
        <taxon>Actinomycetota</taxon>
        <taxon>Actinomycetes</taxon>
        <taxon>Micromonosporales</taxon>
        <taxon>Micromonosporaceae</taxon>
        <taxon>Paractinoplanes</taxon>
    </lineage>
</organism>
<dbReference type="EMBL" id="BOQN01000177">
    <property type="protein sequence ID" value="GIM98040.1"/>
    <property type="molecule type" value="Genomic_DNA"/>
</dbReference>
<dbReference type="AlphaFoldDB" id="A0A920BRI1"/>
<reference evidence="2 3" key="1">
    <citation type="submission" date="2021-03" db="EMBL/GenBank/DDBJ databases">
        <title>Whole genome shotgun sequence of Actinoplanes toevensis NBRC 105298.</title>
        <authorList>
            <person name="Komaki H."/>
            <person name="Tamura T."/>
        </authorList>
    </citation>
    <scope>NUCLEOTIDE SEQUENCE [LARGE SCALE GENOMIC DNA]</scope>
    <source>
        <strain evidence="2 3">NBRC 105298</strain>
    </source>
</reference>
<dbReference type="Proteomes" id="UP000677082">
    <property type="component" value="Unassembled WGS sequence"/>
</dbReference>
<evidence type="ECO:0000313" key="2">
    <source>
        <dbReference type="EMBL" id="GIM98040.1"/>
    </source>
</evidence>
<dbReference type="InterPro" id="IPR059050">
    <property type="entry name" value="Rv3660c_N"/>
</dbReference>